<keyword evidence="2" id="KW-1185">Reference proteome</keyword>
<gene>
    <name evidence="1" type="ORF">JP09_009900</name>
</gene>
<organism evidence="1 2">
    <name type="scientific">Dehalogenimonas etheniformans</name>
    <dbReference type="NCBI Taxonomy" id="1536648"/>
    <lineage>
        <taxon>Bacteria</taxon>
        <taxon>Bacillati</taxon>
        <taxon>Chloroflexota</taxon>
        <taxon>Dehalococcoidia</taxon>
        <taxon>Dehalococcoidales</taxon>
        <taxon>Dehalococcoidaceae</taxon>
        <taxon>Dehalogenimonas</taxon>
    </lineage>
</organism>
<accession>A0A2P5P4X7</accession>
<comment type="caution">
    <text evidence="1">The sequence shown here is derived from an EMBL/GenBank/DDBJ whole genome shotgun (WGS) entry which is preliminary data.</text>
</comment>
<protein>
    <submittedName>
        <fullName evidence="1">Uncharacterized protein</fullName>
    </submittedName>
</protein>
<proteinExistence type="predicted"/>
<dbReference type="OrthoDB" id="9986017at2"/>
<sequence length="76" mass="7979">MNVLQITGLVLIAACVVSILAAVFIGDRLSLFIAALVLGIVGNLLWWLGKPHREHDASQVEPPAGDQKPGDQPPAG</sequence>
<evidence type="ECO:0000313" key="2">
    <source>
        <dbReference type="Proteomes" id="UP000235653"/>
    </source>
</evidence>
<dbReference type="AlphaFoldDB" id="A0A2P5P4X7"/>
<dbReference type="EMBL" id="JQAN02000014">
    <property type="protein sequence ID" value="PPD57343.1"/>
    <property type="molecule type" value="Genomic_DNA"/>
</dbReference>
<name>A0A2P5P4X7_9CHLR</name>
<dbReference type="Proteomes" id="UP000235653">
    <property type="component" value="Unassembled WGS sequence"/>
</dbReference>
<dbReference type="RefSeq" id="WP_102331538.1">
    <property type="nucleotide sequence ID" value="NZ_CP058566.2"/>
</dbReference>
<reference evidence="1 2" key="1">
    <citation type="journal article" date="2017" name="ISME J.">
        <title>Grape pomace compost harbors organohalide-respiring Dehalogenimonas species with novel reductive dehalogenase genes.</title>
        <authorList>
            <person name="Yang Y."/>
            <person name="Higgins S.A."/>
            <person name="Yan J."/>
            <person name="Simsir B."/>
            <person name="Chourey K."/>
            <person name="Iyer R."/>
            <person name="Hettich R.L."/>
            <person name="Baldwin B."/>
            <person name="Ogles D.M."/>
            <person name="Loffler F.E."/>
        </authorList>
    </citation>
    <scope>NUCLEOTIDE SEQUENCE [LARGE SCALE GENOMIC DNA]</scope>
    <source>
        <strain evidence="1 2">GP</strain>
    </source>
</reference>
<evidence type="ECO:0000313" key="1">
    <source>
        <dbReference type="EMBL" id="PPD57343.1"/>
    </source>
</evidence>